<reference evidence="8" key="1">
    <citation type="submission" date="2020-05" db="EMBL/GenBank/DDBJ databases">
        <authorList>
            <person name="Chiriac C."/>
            <person name="Salcher M."/>
            <person name="Ghai R."/>
            <person name="Kavagutti S V."/>
        </authorList>
    </citation>
    <scope>NUCLEOTIDE SEQUENCE</scope>
</reference>
<dbReference type="NCBIfam" id="TIGR01280">
    <property type="entry name" value="xseB"/>
    <property type="match status" value="1"/>
</dbReference>
<dbReference type="EMBL" id="CAFBPW010000343">
    <property type="protein sequence ID" value="CAB5041718.1"/>
    <property type="molecule type" value="Genomic_DNA"/>
</dbReference>
<gene>
    <name evidence="4" type="ORF">UFOPK2582_01255</name>
    <name evidence="5" type="ORF">UFOPK3046_01497</name>
    <name evidence="6" type="ORF">UFOPK3914_00460</name>
    <name evidence="7" type="ORF">UFOPK4173_02011</name>
    <name evidence="8" type="ORF">UFOPK4354_01176</name>
</gene>
<evidence type="ECO:0000313" key="5">
    <source>
        <dbReference type="EMBL" id="CAB4816570.1"/>
    </source>
</evidence>
<dbReference type="GO" id="GO:0008855">
    <property type="term" value="F:exodeoxyribonuclease VII activity"/>
    <property type="evidence" value="ECO:0007669"/>
    <property type="project" value="InterPro"/>
</dbReference>
<keyword evidence="1" id="KW-0963">Cytoplasm</keyword>
<keyword evidence="3" id="KW-0378">Hydrolase</keyword>
<evidence type="ECO:0000256" key="2">
    <source>
        <dbReference type="ARBA" id="ARBA00022722"/>
    </source>
</evidence>
<dbReference type="EMBL" id="CAFBOG010000027">
    <property type="protein sequence ID" value="CAB4971719.1"/>
    <property type="molecule type" value="Genomic_DNA"/>
</dbReference>
<dbReference type="Pfam" id="PF02609">
    <property type="entry name" value="Exonuc_VII_S"/>
    <property type="match status" value="1"/>
</dbReference>
<name>A0A6J7US12_9ZZZZ</name>
<evidence type="ECO:0000313" key="7">
    <source>
        <dbReference type="EMBL" id="CAB5041718.1"/>
    </source>
</evidence>
<evidence type="ECO:0000256" key="3">
    <source>
        <dbReference type="ARBA" id="ARBA00022801"/>
    </source>
</evidence>
<dbReference type="EMBL" id="CAEZXS010000164">
    <property type="protein sequence ID" value="CAB4707557.1"/>
    <property type="molecule type" value="Genomic_DNA"/>
</dbReference>
<dbReference type="GO" id="GO:0009318">
    <property type="term" value="C:exodeoxyribonuclease VII complex"/>
    <property type="evidence" value="ECO:0007669"/>
    <property type="project" value="InterPro"/>
</dbReference>
<evidence type="ECO:0000313" key="6">
    <source>
        <dbReference type="EMBL" id="CAB4971719.1"/>
    </source>
</evidence>
<evidence type="ECO:0000313" key="8">
    <source>
        <dbReference type="EMBL" id="CAB5067298.1"/>
    </source>
</evidence>
<keyword evidence="2" id="KW-0540">Nuclease</keyword>
<organism evidence="8">
    <name type="scientific">freshwater metagenome</name>
    <dbReference type="NCBI Taxonomy" id="449393"/>
    <lineage>
        <taxon>unclassified sequences</taxon>
        <taxon>metagenomes</taxon>
        <taxon>ecological metagenomes</taxon>
    </lineage>
</organism>
<dbReference type="EMBL" id="CAFAAQ010000159">
    <property type="protein sequence ID" value="CAB4816570.1"/>
    <property type="molecule type" value="Genomic_DNA"/>
</dbReference>
<evidence type="ECO:0000313" key="4">
    <source>
        <dbReference type="EMBL" id="CAB4707557.1"/>
    </source>
</evidence>
<dbReference type="EMBL" id="CAFBQW010000128">
    <property type="protein sequence ID" value="CAB5067298.1"/>
    <property type="molecule type" value="Genomic_DNA"/>
</dbReference>
<accession>A0A6J7US12</accession>
<dbReference type="InterPro" id="IPR003761">
    <property type="entry name" value="Exonuc_VII_S"/>
</dbReference>
<dbReference type="Gene3D" id="1.10.287.1040">
    <property type="entry name" value="Exonuclease VII, small subunit"/>
    <property type="match status" value="1"/>
</dbReference>
<dbReference type="InterPro" id="IPR037004">
    <property type="entry name" value="Exonuc_VII_ssu_sf"/>
</dbReference>
<dbReference type="AlphaFoldDB" id="A0A6J7US12"/>
<proteinExistence type="predicted"/>
<evidence type="ECO:0000256" key="1">
    <source>
        <dbReference type="ARBA" id="ARBA00022490"/>
    </source>
</evidence>
<dbReference type="SUPFAM" id="SSF116842">
    <property type="entry name" value="XseB-like"/>
    <property type="match status" value="1"/>
</dbReference>
<protein>
    <submittedName>
        <fullName evidence="8">Unannotated protein</fullName>
    </submittedName>
</protein>
<dbReference type="GO" id="GO:0006308">
    <property type="term" value="P:DNA catabolic process"/>
    <property type="evidence" value="ECO:0007669"/>
    <property type="project" value="InterPro"/>
</dbReference>
<sequence length="79" mass="8560">MSTEAVSPEELGFSAAMAELEQIVASLESDGLDVDELAEQVSRAAEIVDWCRSKLDATRFQVEKIVERLDGATAESADE</sequence>